<proteinExistence type="predicted"/>
<dbReference type="AlphaFoldDB" id="A0A917DY38"/>
<name>A0A917DY38_9BACL</name>
<evidence type="ECO:0000259" key="1">
    <source>
        <dbReference type="Pfam" id="PF17389"/>
    </source>
</evidence>
<reference evidence="3" key="2">
    <citation type="submission" date="2020-09" db="EMBL/GenBank/DDBJ databases">
        <authorList>
            <person name="Sun Q."/>
            <person name="Zhou Y."/>
        </authorList>
    </citation>
    <scope>NUCLEOTIDE SEQUENCE</scope>
    <source>
        <strain evidence="3">CGMCC 1.15178</strain>
    </source>
</reference>
<dbReference type="InterPro" id="IPR035396">
    <property type="entry name" value="Bac_rhamnosid6H"/>
</dbReference>
<feature type="domain" description="Alpha-rhamnosidase-like N-terminal" evidence="2">
    <location>
        <begin position="72"/>
        <end position="265"/>
    </location>
</feature>
<dbReference type="InterPro" id="IPR012341">
    <property type="entry name" value="6hp_glycosidase-like_sf"/>
</dbReference>
<dbReference type="Pfam" id="PF21209">
    <property type="entry name" value="Bac_rhamnosid-like_N"/>
    <property type="match status" value="1"/>
</dbReference>
<organism evidence="3 4">
    <name type="scientific">Paenibacillus nasutitermitis</name>
    <dbReference type="NCBI Taxonomy" id="1652958"/>
    <lineage>
        <taxon>Bacteria</taxon>
        <taxon>Bacillati</taxon>
        <taxon>Bacillota</taxon>
        <taxon>Bacilli</taxon>
        <taxon>Bacillales</taxon>
        <taxon>Paenibacillaceae</taxon>
        <taxon>Paenibacillus</taxon>
    </lineage>
</organism>
<dbReference type="PANTHER" id="PTHR34987">
    <property type="entry name" value="C, PUTATIVE (AFU_ORTHOLOGUE AFUA_3G02880)-RELATED"/>
    <property type="match status" value="1"/>
</dbReference>
<dbReference type="GO" id="GO:0005975">
    <property type="term" value="P:carbohydrate metabolic process"/>
    <property type="evidence" value="ECO:0007669"/>
    <property type="project" value="InterPro"/>
</dbReference>
<evidence type="ECO:0000313" key="3">
    <source>
        <dbReference type="EMBL" id="GGD79873.1"/>
    </source>
</evidence>
<dbReference type="EMBL" id="BMHP01000003">
    <property type="protein sequence ID" value="GGD79873.1"/>
    <property type="molecule type" value="Genomic_DNA"/>
</dbReference>
<gene>
    <name evidence="3" type="ORF">GCM10010911_42480</name>
</gene>
<dbReference type="Proteomes" id="UP000612456">
    <property type="component" value="Unassembled WGS sequence"/>
</dbReference>
<dbReference type="PANTHER" id="PTHR34987:SF6">
    <property type="entry name" value="ALPHA-L-RHAMNOSIDASE SIX-HAIRPIN GLYCOSIDASE DOMAIN-CONTAINING PROTEIN"/>
    <property type="match status" value="1"/>
</dbReference>
<accession>A0A917DY38</accession>
<dbReference type="Gene3D" id="2.60.420.10">
    <property type="entry name" value="Maltose phosphorylase, domain 3"/>
    <property type="match status" value="1"/>
</dbReference>
<dbReference type="InterPro" id="IPR048932">
    <property type="entry name" value="Rhamnosid-like_N_bacteroidetes"/>
</dbReference>
<evidence type="ECO:0000313" key="4">
    <source>
        <dbReference type="Proteomes" id="UP000612456"/>
    </source>
</evidence>
<dbReference type="Gene3D" id="1.50.10.10">
    <property type="match status" value="1"/>
</dbReference>
<dbReference type="Pfam" id="PF17389">
    <property type="entry name" value="Bac_rhamnosid6H"/>
    <property type="match status" value="1"/>
</dbReference>
<dbReference type="SUPFAM" id="SSF48208">
    <property type="entry name" value="Six-hairpin glycosidases"/>
    <property type="match status" value="1"/>
</dbReference>
<protein>
    <submittedName>
        <fullName evidence="3">Alpha-rhamnosidase</fullName>
    </submittedName>
</protein>
<feature type="domain" description="Alpha-L-rhamnosidase six-hairpin glycosidase" evidence="1">
    <location>
        <begin position="287"/>
        <end position="619"/>
    </location>
</feature>
<reference evidence="3" key="1">
    <citation type="journal article" date="2014" name="Int. J. Syst. Evol. Microbiol.">
        <title>Complete genome sequence of Corynebacterium casei LMG S-19264T (=DSM 44701T), isolated from a smear-ripened cheese.</title>
        <authorList>
            <consortium name="US DOE Joint Genome Institute (JGI-PGF)"/>
            <person name="Walter F."/>
            <person name="Albersmeier A."/>
            <person name="Kalinowski J."/>
            <person name="Ruckert C."/>
        </authorList>
    </citation>
    <scope>NUCLEOTIDE SEQUENCE</scope>
    <source>
        <strain evidence="3">CGMCC 1.15178</strain>
    </source>
</reference>
<dbReference type="Gene3D" id="2.60.120.260">
    <property type="entry name" value="Galactose-binding domain-like"/>
    <property type="match status" value="2"/>
</dbReference>
<dbReference type="RefSeq" id="WP_188994669.1">
    <property type="nucleotide sequence ID" value="NZ_BMHP01000003.1"/>
</dbReference>
<evidence type="ECO:0000259" key="2">
    <source>
        <dbReference type="Pfam" id="PF21209"/>
    </source>
</evidence>
<keyword evidence="4" id="KW-1185">Reference proteome</keyword>
<sequence>MAESRIRAVQAKVYIRIEALEMDGIDKNHKATWIWYPNDYELWLHVQVSMKRQFRGYICPPFWRMDTAYSNVMFRKKLKLERPESLTLSVQGAFVVHLDGSMLPMPYERKPITSVLIPAGEHELVVKVFMDTAVPALYAAGETITSDGTWEVTCHNGQWLNAGSDRFDDPASPPGAFPFAYETVHPVHVAKAKGTVLVDFGQETFGYVTFLELKGRGVIRLYYGESMEEALAGEEAETSDELEIDFTEPQSLTTPVTRAFRYVQIRADEGLTWQSVQHEYEYLPMERRGSFRCSDERINRIWEVAVRTLQLTTMEFMYDGMKRDRWVWSGDAYQSFMMNNYVFFDQAVTRRTLVALRGKDPVNMHINTIMDYTFYWFISYHDYYLHTGDLAFISSSYPNMLSLMEFCLKRRNTDGMMEGYPEDWVFIDWADMEKRGEVCAEQLLFCRSLEIMGTFAGLLGDGGNEQKFTDLAQELRSRIFELFWDEERGAFLHGRLDGKINDRILKYPSMFALRLGYLNNAQSELVARNVLLNESVQKITTPFMRYFELEALCEIGQQTHVLHEMREYWGGMLDLGATTFWEEYDPGQPAELQYDMYGDKYRKSLCHAWGAAPLYLLGKYWTGVRPEASGYSQYRVEPCLGGLEWFEGTVPTQDGEIKVFMDRSRIAVFTNAVGVGTLRFKSETYPETNEGEIRQIGSGEYELELVRPAFAYEVRIKHPISE</sequence>
<dbReference type="InterPro" id="IPR008928">
    <property type="entry name" value="6-hairpin_glycosidase_sf"/>
</dbReference>
<comment type="caution">
    <text evidence="3">The sequence shown here is derived from an EMBL/GenBank/DDBJ whole genome shotgun (WGS) entry which is preliminary data.</text>
</comment>